<dbReference type="PANTHER" id="PTHR21262">
    <property type="entry name" value="GUANOSINE-3',5'-BIS DIPHOSPHATE 3'-PYROPHOSPHOHYDROLASE"/>
    <property type="match status" value="1"/>
</dbReference>
<dbReference type="Proteomes" id="UP000245845">
    <property type="component" value="Unassembled WGS sequence"/>
</dbReference>
<dbReference type="InterPro" id="IPR043519">
    <property type="entry name" value="NT_sf"/>
</dbReference>
<dbReference type="InterPro" id="IPR007685">
    <property type="entry name" value="RelA_SpoT"/>
</dbReference>
<dbReference type="Gene3D" id="3.30.460.10">
    <property type="entry name" value="Beta Polymerase, domain 2"/>
    <property type="match status" value="1"/>
</dbReference>
<evidence type="ECO:0000313" key="4">
    <source>
        <dbReference type="Proteomes" id="UP000245845"/>
    </source>
</evidence>
<feature type="domain" description="RelA/SpoT" evidence="2">
    <location>
        <begin position="211"/>
        <end position="311"/>
    </location>
</feature>
<name>A0A2Y9BKL7_9FIRM</name>
<dbReference type="Pfam" id="PF04607">
    <property type="entry name" value="RelA_SpoT"/>
    <property type="match status" value="1"/>
</dbReference>
<dbReference type="UniPathway" id="UPA00908">
    <property type="reaction ID" value="UER00884"/>
</dbReference>
<dbReference type="SMART" id="SM00954">
    <property type="entry name" value="RelA_SpoT"/>
    <property type="match status" value="1"/>
</dbReference>
<proteinExistence type="predicted"/>
<organism evidence="3 4">
    <name type="scientific">Faecalicatena orotica</name>
    <dbReference type="NCBI Taxonomy" id="1544"/>
    <lineage>
        <taxon>Bacteria</taxon>
        <taxon>Bacillati</taxon>
        <taxon>Bacillota</taxon>
        <taxon>Clostridia</taxon>
        <taxon>Lachnospirales</taxon>
        <taxon>Lachnospiraceae</taxon>
        <taxon>Faecalicatena</taxon>
    </lineage>
</organism>
<dbReference type="GO" id="GO:0015970">
    <property type="term" value="P:guanosine tetraphosphate biosynthetic process"/>
    <property type="evidence" value="ECO:0007669"/>
    <property type="project" value="UniProtKB-UniPathway"/>
</dbReference>
<accession>A0A2Y9BKL7</accession>
<dbReference type="SUPFAM" id="SSF81301">
    <property type="entry name" value="Nucleotidyltransferase"/>
    <property type="match status" value="1"/>
</dbReference>
<evidence type="ECO:0000313" key="3">
    <source>
        <dbReference type="EMBL" id="PWJ22702.1"/>
    </source>
</evidence>
<evidence type="ECO:0000256" key="1">
    <source>
        <dbReference type="ARBA" id="ARBA00004976"/>
    </source>
</evidence>
<sequence>MRLENLAAQVSLSFLKHSELKAVIDIYFSFNYTVHSTRGYSLRTMPLFNEKKETGYTAMIKLNDYLYSGDTVIKILYKYMEDLRESARRTHNPVDLMHCNFLIQIANLLEHNDFLTSQSQRLREFYKFMATEYPYLAFTFKGRIKSLIRAEAKFNGYVVEYISDYYHGHGMYPPVPELKNKLSCFRDLIAYRIVISMPKCHLDEETDVETEEIKYLYEIANYLPEFLEERGFTAIVSGSQVERKSAFLKESVQPYYKDYIANVNSSGYQSLHITFYDNSARCYIEVQLRTKGMDDYAEIGPANHLWYEKRQDNERAERNAVPAGECIYFDEAYERVVQLQQLELSKIDVNMFSAADNSLINDGCGLYRGRVILPYEHLSRFQNDLID</sequence>
<reference evidence="3 4" key="1">
    <citation type="submission" date="2018-05" db="EMBL/GenBank/DDBJ databases">
        <title>The Hungate 1000. A catalogue of reference genomes from the rumen microbiome.</title>
        <authorList>
            <person name="Kelly W."/>
        </authorList>
    </citation>
    <scope>NUCLEOTIDE SEQUENCE [LARGE SCALE GENOMIC DNA]</scope>
    <source>
        <strain evidence="3 4">NLAE-zl-C242</strain>
    </source>
</reference>
<gene>
    <name evidence="3" type="ORF">A8806_11742</name>
</gene>
<dbReference type="AlphaFoldDB" id="A0A2Y9BKL7"/>
<dbReference type="PANTHER" id="PTHR21262:SF31">
    <property type="entry name" value="GTP PYROPHOSPHOKINASE"/>
    <property type="match status" value="1"/>
</dbReference>
<dbReference type="EMBL" id="QGDL01000017">
    <property type="protein sequence ID" value="PWJ22702.1"/>
    <property type="molecule type" value="Genomic_DNA"/>
</dbReference>
<comment type="caution">
    <text evidence="3">The sequence shown here is derived from an EMBL/GenBank/DDBJ whole genome shotgun (WGS) entry which is preliminary data.</text>
</comment>
<keyword evidence="4" id="KW-1185">Reference proteome</keyword>
<evidence type="ECO:0000259" key="2">
    <source>
        <dbReference type="SMART" id="SM00954"/>
    </source>
</evidence>
<protein>
    <submittedName>
        <fullName evidence="3">RelA/SpoT family protein</fullName>
    </submittedName>
</protein>
<comment type="pathway">
    <text evidence="1">Purine metabolism; ppGpp biosynthesis; ppGpp from GTP: step 1/2.</text>
</comment>